<dbReference type="PANTHER" id="PTHR42879">
    <property type="entry name" value="3-OXOACYL-(ACYL-CARRIER-PROTEIN) REDUCTASE"/>
    <property type="match status" value="1"/>
</dbReference>
<evidence type="ECO:0000256" key="1">
    <source>
        <dbReference type="ARBA" id="ARBA00006484"/>
    </source>
</evidence>
<dbReference type="InterPro" id="IPR050259">
    <property type="entry name" value="SDR"/>
</dbReference>
<feature type="domain" description="Ketoreductase" evidence="3">
    <location>
        <begin position="8"/>
        <end position="190"/>
    </location>
</feature>
<organism evidence="4 5">
    <name type="scientific">Gryllotalpicola kribbensis</name>
    <dbReference type="NCBI Taxonomy" id="993084"/>
    <lineage>
        <taxon>Bacteria</taxon>
        <taxon>Bacillati</taxon>
        <taxon>Actinomycetota</taxon>
        <taxon>Actinomycetes</taxon>
        <taxon>Micrococcales</taxon>
        <taxon>Microbacteriaceae</taxon>
        <taxon>Gryllotalpicola</taxon>
    </lineage>
</organism>
<dbReference type="Proteomes" id="UP001500213">
    <property type="component" value="Unassembled WGS sequence"/>
</dbReference>
<dbReference type="InterPro" id="IPR057326">
    <property type="entry name" value="KR_dom"/>
</dbReference>
<dbReference type="RefSeq" id="WP_344776038.1">
    <property type="nucleotide sequence ID" value="NZ_BAABBX010000014.1"/>
</dbReference>
<dbReference type="Gene3D" id="3.40.50.720">
    <property type="entry name" value="NAD(P)-binding Rossmann-like Domain"/>
    <property type="match status" value="1"/>
</dbReference>
<dbReference type="InterPro" id="IPR036291">
    <property type="entry name" value="NAD(P)-bd_dom_sf"/>
</dbReference>
<comment type="caution">
    <text evidence="4">The sequence shown here is derived from an EMBL/GenBank/DDBJ whole genome shotgun (WGS) entry which is preliminary data.</text>
</comment>
<evidence type="ECO:0000313" key="4">
    <source>
        <dbReference type="EMBL" id="GAA4189735.1"/>
    </source>
</evidence>
<dbReference type="EMBL" id="BAABBX010000014">
    <property type="protein sequence ID" value="GAA4189735.1"/>
    <property type="molecule type" value="Genomic_DNA"/>
</dbReference>
<sequence length="265" mass="27469">MDLGLSGRTAFISGSTRGIGYAIASALAAEGAQVLINGRTQAGVDAALKRLRAEYPGARPSGLAADLAKPEDVARLLDEVRAFDIDILINNAGQFGLAAFADIDDADWRRYFEVNVMSGVRLARALLPGMLQRDWGRVVFISSESGVNVPADMIHYGTTKAATIALGNGLAKLTRGTGVTVNSVLGGPTYSDGVASTVEEIAGSQGLSVDAMKAVIIGQNQTTLLERFIDPAEIADLVAYLASARSSATNGAALRADGGVLTTTL</sequence>
<dbReference type="PRINTS" id="PR00081">
    <property type="entry name" value="GDHRDH"/>
</dbReference>
<dbReference type="PRINTS" id="PR00080">
    <property type="entry name" value="SDRFAMILY"/>
</dbReference>
<name>A0ABP8ATC6_9MICO</name>
<evidence type="ECO:0000259" key="3">
    <source>
        <dbReference type="SMART" id="SM00822"/>
    </source>
</evidence>
<evidence type="ECO:0000256" key="2">
    <source>
        <dbReference type="RuleBase" id="RU000363"/>
    </source>
</evidence>
<comment type="similarity">
    <text evidence="1 2">Belongs to the short-chain dehydrogenases/reductases (SDR) family.</text>
</comment>
<proteinExistence type="inferred from homology"/>
<protein>
    <submittedName>
        <fullName evidence="4">SDR family oxidoreductase</fullName>
    </submittedName>
</protein>
<gene>
    <name evidence="4" type="ORF">GCM10022288_18020</name>
</gene>
<dbReference type="InterPro" id="IPR002347">
    <property type="entry name" value="SDR_fam"/>
</dbReference>
<accession>A0ABP8ATC6</accession>
<dbReference type="SMART" id="SM00822">
    <property type="entry name" value="PKS_KR"/>
    <property type="match status" value="1"/>
</dbReference>
<dbReference type="SUPFAM" id="SSF51735">
    <property type="entry name" value="NAD(P)-binding Rossmann-fold domains"/>
    <property type="match status" value="1"/>
</dbReference>
<dbReference type="PROSITE" id="PS00061">
    <property type="entry name" value="ADH_SHORT"/>
    <property type="match status" value="1"/>
</dbReference>
<evidence type="ECO:0000313" key="5">
    <source>
        <dbReference type="Proteomes" id="UP001500213"/>
    </source>
</evidence>
<keyword evidence="5" id="KW-1185">Reference proteome</keyword>
<reference evidence="5" key="1">
    <citation type="journal article" date="2019" name="Int. J. Syst. Evol. Microbiol.">
        <title>The Global Catalogue of Microorganisms (GCM) 10K type strain sequencing project: providing services to taxonomists for standard genome sequencing and annotation.</title>
        <authorList>
            <consortium name="The Broad Institute Genomics Platform"/>
            <consortium name="The Broad Institute Genome Sequencing Center for Infectious Disease"/>
            <person name="Wu L."/>
            <person name="Ma J."/>
        </authorList>
    </citation>
    <scope>NUCLEOTIDE SEQUENCE [LARGE SCALE GENOMIC DNA]</scope>
    <source>
        <strain evidence="5">JCM 17593</strain>
    </source>
</reference>
<dbReference type="Pfam" id="PF00106">
    <property type="entry name" value="adh_short"/>
    <property type="match status" value="1"/>
</dbReference>
<dbReference type="InterPro" id="IPR020904">
    <property type="entry name" value="Sc_DH/Rdtase_CS"/>
</dbReference>